<organism evidence="4 5">
    <name type="scientific">Phytoactinopolyspora mesophila</name>
    <dbReference type="NCBI Taxonomy" id="2650750"/>
    <lineage>
        <taxon>Bacteria</taxon>
        <taxon>Bacillati</taxon>
        <taxon>Actinomycetota</taxon>
        <taxon>Actinomycetes</taxon>
        <taxon>Jiangellales</taxon>
        <taxon>Jiangellaceae</taxon>
        <taxon>Phytoactinopolyspora</taxon>
    </lineage>
</organism>
<proteinExistence type="inferred from homology"/>
<dbReference type="SUPFAM" id="SSF51735">
    <property type="entry name" value="NAD(P)-binding Rossmann-fold domains"/>
    <property type="match status" value="1"/>
</dbReference>
<dbReference type="Pfam" id="PF04321">
    <property type="entry name" value="RmlD_sub_bind"/>
    <property type="match status" value="1"/>
</dbReference>
<dbReference type="NCBIfam" id="TIGR01214">
    <property type="entry name" value="rmlD"/>
    <property type="match status" value="1"/>
</dbReference>
<feature type="domain" description="RmlD-like substrate binding" evidence="3">
    <location>
        <begin position="3"/>
        <end position="292"/>
    </location>
</feature>
<comment type="pathway">
    <text evidence="2">Carbohydrate biosynthesis; dTDP-L-rhamnose biosynthesis.</text>
</comment>
<dbReference type="GO" id="GO:0005829">
    <property type="term" value="C:cytosol"/>
    <property type="evidence" value="ECO:0007669"/>
    <property type="project" value="TreeGrafter"/>
</dbReference>
<evidence type="ECO:0000256" key="2">
    <source>
        <dbReference type="RuleBase" id="RU364082"/>
    </source>
</evidence>
<accession>A0A7K3MCU5</accession>
<keyword evidence="5" id="KW-1185">Reference proteome</keyword>
<dbReference type="EC" id="1.1.1.133" evidence="2"/>
<comment type="caution">
    <text evidence="4">The sequence shown here is derived from an EMBL/GenBank/DDBJ whole genome shotgun (WGS) entry which is preliminary data.</text>
</comment>
<keyword evidence="2" id="KW-0521">NADP</keyword>
<protein>
    <recommendedName>
        <fullName evidence="2">dTDP-4-dehydrorhamnose reductase</fullName>
        <ecNumber evidence="2">1.1.1.133</ecNumber>
    </recommendedName>
</protein>
<dbReference type="InterPro" id="IPR029903">
    <property type="entry name" value="RmlD-like-bd"/>
</dbReference>
<evidence type="ECO:0000313" key="4">
    <source>
        <dbReference type="EMBL" id="NDL61141.1"/>
    </source>
</evidence>
<comment type="function">
    <text evidence="2">Catalyzes the reduction of dTDP-6-deoxy-L-lyxo-4-hexulose to yield dTDP-L-rhamnose.</text>
</comment>
<gene>
    <name evidence="4" type="primary">rfbD</name>
    <name evidence="4" type="ORF">F7O44_29145</name>
</gene>
<sequence length="312" mass="33779">MLSILVTGGSGQLGRDLRALSSPEADVRAPGSAELDVLDTRAVTEAISELSRAAVRANRQPLLINAAAYTAVDAAETDQERAYAVNAAGPRILAFACARYGVPMVHISTDYVFAGHARRPYRPEETRAARNVYGRSKAAGEDEVLIENNRSWVVRTSWLYGAGGANFVRTMIELERERETVSVVDDQHGSPTWTADLASGLLELGQIIADGHPPRQRVLHCSGTGATTWYRFARAIFAEIGADPERVRPCATADFPRPAPRPTYSVLSNDAWRTAGLTPLRAWRSALHDFFAASGYGLSADPSAEQSPVMGR</sequence>
<dbReference type="Gene3D" id="3.40.50.720">
    <property type="entry name" value="NAD(P)-binding Rossmann-like Domain"/>
    <property type="match status" value="1"/>
</dbReference>
<evidence type="ECO:0000256" key="1">
    <source>
        <dbReference type="ARBA" id="ARBA00010944"/>
    </source>
</evidence>
<reference evidence="4 5" key="1">
    <citation type="submission" date="2019-11" db="EMBL/GenBank/DDBJ databases">
        <authorList>
            <person name="Li X.-J."/>
            <person name="Feng X.-M."/>
        </authorList>
    </citation>
    <scope>NUCLEOTIDE SEQUENCE [LARGE SCALE GENOMIC DNA]</scope>
    <source>
        <strain evidence="4 5">XMNu-373</strain>
    </source>
</reference>
<name>A0A7K3MCU5_9ACTN</name>
<dbReference type="EMBL" id="WLZY01000021">
    <property type="protein sequence ID" value="NDL61141.1"/>
    <property type="molecule type" value="Genomic_DNA"/>
</dbReference>
<comment type="similarity">
    <text evidence="1 2">Belongs to the dTDP-4-dehydrorhamnose reductase family.</text>
</comment>
<keyword evidence="2 4" id="KW-0560">Oxidoreductase</keyword>
<dbReference type="InterPro" id="IPR036291">
    <property type="entry name" value="NAD(P)-bd_dom_sf"/>
</dbReference>
<dbReference type="GO" id="GO:0019305">
    <property type="term" value="P:dTDP-rhamnose biosynthetic process"/>
    <property type="evidence" value="ECO:0007669"/>
    <property type="project" value="UniProtKB-UniPathway"/>
</dbReference>
<dbReference type="UniPathway" id="UPA00124"/>
<dbReference type="PANTHER" id="PTHR10491:SF4">
    <property type="entry name" value="METHIONINE ADENOSYLTRANSFERASE 2 SUBUNIT BETA"/>
    <property type="match status" value="1"/>
</dbReference>
<dbReference type="InterPro" id="IPR005913">
    <property type="entry name" value="dTDP_dehydrorham_reduct"/>
</dbReference>
<dbReference type="GO" id="GO:0008831">
    <property type="term" value="F:dTDP-4-dehydrorhamnose reductase activity"/>
    <property type="evidence" value="ECO:0007669"/>
    <property type="project" value="UniProtKB-EC"/>
</dbReference>
<dbReference type="PANTHER" id="PTHR10491">
    <property type="entry name" value="DTDP-4-DEHYDRORHAMNOSE REDUCTASE"/>
    <property type="match status" value="1"/>
</dbReference>
<evidence type="ECO:0000259" key="3">
    <source>
        <dbReference type="Pfam" id="PF04321"/>
    </source>
</evidence>
<dbReference type="RefSeq" id="WP_162453865.1">
    <property type="nucleotide sequence ID" value="NZ_WLZY01000021.1"/>
</dbReference>
<evidence type="ECO:0000313" key="5">
    <source>
        <dbReference type="Proteomes" id="UP000460435"/>
    </source>
</evidence>
<dbReference type="CDD" id="cd05254">
    <property type="entry name" value="dTDP_HR_like_SDR_e"/>
    <property type="match status" value="1"/>
</dbReference>
<dbReference type="Proteomes" id="UP000460435">
    <property type="component" value="Unassembled WGS sequence"/>
</dbReference>
<dbReference type="Gene3D" id="3.90.25.10">
    <property type="entry name" value="UDP-galactose 4-epimerase, domain 1"/>
    <property type="match status" value="1"/>
</dbReference>
<dbReference type="AlphaFoldDB" id="A0A7K3MCU5"/>